<evidence type="ECO:0000256" key="3">
    <source>
        <dbReference type="ARBA" id="ARBA00023125"/>
    </source>
</evidence>
<keyword evidence="8" id="KW-1185">Reference proteome</keyword>
<dbReference type="Pfam" id="PF00126">
    <property type="entry name" value="HTH_1"/>
    <property type="match status" value="1"/>
</dbReference>
<feature type="domain" description="HTH lysR-type" evidence="5">
    <location>
        <begin position="9"/>
        <end position="63"/>
    </location>
</feature>
<keyword evidence="3" id="KW-0238">DNA-binding</keyword>
<keyword evidence="2" id="KW-0805">Transcription regulation</keyword>
<keyword evidence="4" id="KW-0804">Transcription</keyword>
<dbReference type="GO" id="GO:0006351">
    <property type="term" value="P:DNA-templated transcription"/>
    <property type="evidence" value="ECO:0007669"/>
    <property type="project" value="TreeGrafter"/>
</dbReference>
<dbReference type="GO" id="GO:0043565">
    <property type="term" value="F:sequence-specific DNA binding"/>
    <property type="evidence" value="ECO:0007669"/>
    <property type="project" value="TreeGrafter"/>
</dbReference>
<gene>
    <name evidence="7" type="ORF">CWB96_05135</name>
    <name evidence="6" type="ORF">CWB97_06000</name>
</gene>
<evidence type="ECO:0000256" key="1">
    <source>
        <dbReference type="ARBA" id="ARBA00009437"/>
    </source>
</evidence>
<dbReference type="PROSITE" id="PS50931">
    <property type="entry name" value="HTH_LYSR"/>
    <property type="match status" value="1"/>
</dbReference>
<evidence type="ECO:0000256" key="4">
    <source>
        <dbReference type="ARBA" id="ARBA00023163"/>
    </source>
</evidence>
<dbReference type="FunFam" id="1.10.10.10:FF:000001">
    <property type="entry name" value="LysR family transcriptional regulator"/>
    <property type="match status" value="1"/>
</dbReference>
<dbReference type="GO" id="GO:0003700">
    <property type="term" value="F:DNA-binding transcription factor activity"/>
    <property type="evidence" value="ECO:0007669"/>
    <property type="project" value="InterPro"/>
</dbReference>
<dbReference type="InterPro" id="IPR036388">
    <property type="entry name" value="WH-like_DNA-bd_sf"/>
</dbReference>
<dbReference type="SUPFAM" id="SSF46785">
    <property type="entry name" value="Winged helix' DNA-binding domain"/>
    <property type="match status" value="1"/>
</dbReference>
<dbReference type="EMBL" id="PNCK01000019">
    <property type="protein sequence ID" value="TMP44761.1"/>
    <property type="molecule type" value="Genomic_DNA"/>
</dbReference>
<dbReference type="PANTHER" id="PTHR30537">
    <property type="entry name" value="HTH-TYPE TRANSCRIPTIONAL REGULATOR"/>
    <property type="match status" value="1"/>
</dbReference>
<dbReference type="Proteomes" id="UP000305730">
    <property type="component" value="Unassembled WGS sequence"/>
</dbReference>
<evidence type="ECO:0000313" key="7">
    <source>
        <dbReference type="EMBL" id="TMP61133.1"/>
    </source>
</evidence>
<evidence type="ECO:0000313" key="8">
    <source>
        <dbReference type="Proteomes" id="UP000305730"/>
    </source>
</evidence>
<dbReference type="Gene3D" id="3.40.190.290">
    <property type="match status" value="1"/>
</dbReference>
<evidence type="ECO:0000313" key="6">
    <source>
        <dbReference type="EMBL" id="TMP44761.1"/>
    </source>
</evidence>
<name>A0A5S3XUI6_9GAMM</name>
<dbReference type="InterPro" id="IPR036390">
    <property type="entry name" value="WH_DNA-bd_sf"/>
</dbReference>
<evidence type="ECO:0000256" key="2">
    <source>
        <dbReference type="ARBA" id="ARBA00023015"/>
    </source>
</evidence>
<sequence>MRREWDKHHLLNVFYQVVEKGSFSKAADHLNLPNSSVSKAVSQLESHLGKTLLLRTTRALSMTDEGEIVYKRAQGLLEGFRALEEELEELDSTPKGKLRITFPNTLGRMLFSQICNDFLKAYPDFELELIFTASLLDLIDENIDVAFRTWFTLPDSPFYSLSLLKVKLLFVASPDYLARFGTPKSLECLTKHNVLVTRHSTLENAWAQDDGTHHTFSGNLIANNRFHIREAVLAGIGIGMLPSYFCQKDINRGAFVELLPELNRGHKTLGAIYRMKRDSSKKLDTFLSFVEQRLAESEIPE</sequence>
<evidence type="ECO:0000259" key="5">
    <source>
        <dbReference type="PROSITE" id="PS50931"/>
    </source>
</evidence>
<dbReference type="SUPFAM" id="SSF53850">
    <property type="entry name" value="Periplasmic binding protein-like II"/>
    <property type="match status" value="1"/>
</dbReference>
<reference evidence="7" key="3">
    <citation type="submission" date="2019-09" db="EMBL/GenBank/DDBJ databases">
        <title>Co-occurence of chitin degradation, pigmentation and bioactivity in marine Pseudoalteromonas.</title>
        <authorList>
            <person name="Sonnenschein E.C."/>
            <person name="Bech P.K."/>
        </authorList>
    </citation>
    <scope>NUCLEOTIDE SEQUENCE</scope>
    <source>
        <strain evidence="7">S2231</strain>
    </source>
</reference>
<dbReference type="RefSeq" id="WP_138595745.1">
    <property type="nucleotide sequence ID" value="NZ_PNCK01000019.1"/>
</dbReference>
<reference evidence="8 9" key="1">
    <citation type="submission" date="2017-12" db="EMBL/GenBank/DDBJ databases">
        <authorList>
            <person name="Paulsen S."/>
            <person name="Gram L.K."/>
        </authorList>
    </citation>
    <scope>NUCLEOTIDE SEQUENCE [LARGE SCALE GENOMIC DNA]</scope>
    <source>
        <strain evidence="7 9">S2231</strain>
        <strain evidence="6 8">S2233</strain>
    </source>
</reference>
<dbReference type="Gene3D" id="1.10.10.10">
    <property type="entry name" value="Winged helix-like DNA-binding domain superfamily/Winged helix DNA-binding domain"/>
    <property type="match status" value="1"/>
</dbReference>
<dbReference type="Proteomes" id="UP000307706">
    <property type="component" value="Unassembled WGS sequence"/>
</dbReference>
<evidence type="ECO:0000313" key="9">
    <source>
        <dbReference type="Proteomes" id="UP000307706"/>
    </source>
</evidence>
<dbReference type="CDD" id="cd08422">
    <property type="entry name" value="PBP2_CrgA_like"/>
    <property type="match status" value="1"/>
</dbReference>
<comment type="similarity">
    <text evidence="1">Belongs to the LysR transcriptional regulatory family.</text>
</comment>
<reference evidence="8 9" key="2">
    <citation type="submission" date="2019-06" db="EMBL/GenBank/DDBJ databases">
        <title>Co-occurence of chitin degradation, pigmentation and bioactivity in marine Pseudoalteromonas.</title>
        <authorList>
            <person name="Sonnenschein E.C."/>
            <person name="Bech P.K."/>
        </authorList>
    </citation>
    <scope>NUCLEOTIDE SEQUENCE [LARGE SCALE GENOMIC DNA]</scope>
    <source>
        <strain evidence="9">S2231</strain>
        <strain evidence="6 8">S2233</strain>
    </source>
</reference>
<dbReference type="AlphaFoldDB" id="A0A5S3XUI6"/>
<organism evidence="7 9">
    <name type="scientific">Pseudoalteromonas citrea</name>
    <dbReference type="NCBI Taxonomy" id="43655"/>
    <lineage>
        <taxon>Bacteria</taxon>
        <taxon>Pseudomonadati</taxon>
        <taxon>Pseudomonadota</taxon>
        <taxon>Gammaproteobacteria</taxon>
        <taxon>Alteromonadales</taxon>
        <taxon>Pseudoalteromonadaceae</taxon>
        <taxon>Pseudoalteromonas</taxon>
    </lineage>
</organism>
<comment type="caution">
    <text evidence="7">The sequence shown here is derived from an EMBL/GenBank/DDBJ whole genome shotgun (WGS) entry which is preliminary data.</text>
</comment>
<dbReference type="InterPro" id="IPR000847">
    <property type="entry name" value="LysR_HTH_N"/>
</dbReference>
<protein>
    <submittedName>
        <fullName evidence="7">LysR family transcriptional regulator</fullName>
    </submittedName>
</protein>
<dbReference type="OrthoDB" id="9786526at2"/>
<proteinExistence type="inferred from homology"/>
<dbReference type="InterPro" id="IPR058163">
    <property type="entry name" value="LysR-type_TF_proteobact-type"/>
</dbReference>
<dbReference type="PANTHER" id="PTHR30537:SF5">
    <property type="entry name" value="HTH-TYPE TRANSCRIPTIONAL ACTIVATOR TTDR-RELATED"/>
    <property type="match status" value="1"/>
</dbReference>
<dbReference type="InterPro" id="IPR005119">
    <property type="entry name" value="LysR_subst-bd"/>
</dbReference>
<dbReference type="Pfam" id="PF03466">
    <property type="entry name" value="LysR_substrate"/>
    <property type="match status" value="1"/>
</dbReference>
<accession>A0A5S3XUI6</accession>
<dbReference type="EMBL" id="PNCL01000018">
    <property type="protein sequence ID" value="TMP61133.1"/>
    <property type="molecule type" value="Genomic_DNA"/>
</dbReference>